<name>A0ABP5ENE8_9MICO</name>
<reference evidence="5" key="1">
    <citation type="journal article" date="2019" name="Int. J. Syst. Evol. Microbiol.">
        <title>The Global Catalogue of Microorganisms (GCM) 10K type strain sequencing project: providing services to taxonomists for standard genome sequencing and annotation.</title>
        <authorList>
            <consortium name="The Broad Institute Genomics Platform"/>
            <consortium name="The Broad Institute Genome Sequencing Center for Infectious Disease"/>
            <person name="Wu L."/>
            <person name="Ma J."/>
        </authorList>
    </citation>
    <scope>NUCLEOTIDE SEQUENCE [LARGE SCALE GENOMIC DNA]</scope>
    <source>
        <strain evidence="5">JCM 14546</strain>
    </source>
</reference>
<gene>
    <name evidence="4" type="ORF">GCM10009755_07090</name>
</gene>
<dbReference type="Gene3D" id="3.10.105.10">
    <property type="entry name" value="Dipeptide-binding Protein, Domain 3"/>
    <property type="match status" value="1"/>
</dbReference>
<dbReference type="InterPro" id="IPR000914">
    <property type="entry name" value="SBP_5_dom"/>
</dbReference>
<dbReference type="Proteomes" id="UP001500755">
    <property type="component" value="Unassembled WGS sequence"/>
</dbReference>
<dbReference type="Pfam" id="PF00496">
    <property type="entry name" value="SBP_bac_5"/>
    <property type="match status" value="1"/>
</dbReference>
<evidence type="ECO:0000313" key="4">
    <source>
        <dbReference type="EMBL" id="GAA2001292.1"/>
    </source>
</evidence>
<dbReference type="InterPro" id="IPR030678">
    <property type="entry name" value="Peptide/Ni-bd"/>
</dbReference>
<feature type="domain" description="Solute-binding protein family 5" evidence="3">
    <location>
        <begin position="79"/>
        <end position="443"/>
    </location>
</feature>
<protein>
    <submittedName>
        <fullName evidence="4">ABC transporter substrate-binding protein</fullName>
    </submittedName>
</protein>
<evidence type="ECO:0000259" key="3">
    <source>
        <dbReference type="Pfam" id="PF00496"/>
    </source>
</evidence>
<feature type="chain" id="PRO_5046065208" evidence="2">
    <location>
        <begin position="22"/>
        <end position="524"/>
    </location>
</feature>
<dbReference type="PIRSF" id="PIRSF002741">
    <property type="entry name" value="MppA"/>
    <property type="match status" value="1"/>
</dbReference>
<dbReference type="EMBL" id="BAAANO010000005">
    <property type="protein sequence ID" value="GAA2001292.1"/>
    <property type="molecule type" value="Genomic_DNA"/>
</dbReference>
<dbReference type="PROSITE" id="PS51257">
    <property type="entry name" value="PROKAR_LIPOPROTEIN"/>
    <property type="match status" value="1"/>
</dbReference>
<evidence type="ECO:0000313" key="5">
    <source>
        <dbReference type="Proteomes" id="UP001500755"/>
    </source>
</evidence>
<organism evidence="4 5">
    <name type="scientific">Brevibacterium samyangense</name>
    <dbReference type="NCBI Taxonomy" id="366888"/>
    <lineage>
        <taxon>Bacteria</taxon>
        <taxon>Bacillati</taxon>
        <taxon>Actinomycetota</taxon>
        <taxon>Actinomycetes</taxon>
        <taxon>Micrococcales</taxon>
        <taxon>Brevibacteriaceae</taxon>
        <taxon>Brevibacterium</taxon>
    </lineage>
</organism>
<dbReference type="PANTHER" id="PTHR30290">
    <property type="entry name" value="PERIPLASMIC BINDING COMPONENT OF ABC TRANSPORTER"/>
    <property type="match status" value="1"/>
</dbReference>
<proteinExistence type="predicted"/>
<dbReference type="RefSeq" id="WP_344307022.1">
    <property type="nucleotide sequence ID" value="NZ_BAAANO010000005.1"/>
</dbReference>
<keyword evidence="5" id="KW-1185">Reference proteome</keyword>
<dbReference type="PANTHER" id="PTHR30290:SF38">
    <property type="entry name" value="D,D-DIPEPTIDE-BINDING PERIPLASMIC PROTEIN DDPA-RELATED"/>
    <property type="match status" value="1"/>
</dbReference>
<evidence type="ECO:0000256" key="1">
    <source>
        <dbReference type="ARBA" id="ARBA00022729"/>
    </source>
</evidence>
<comment type="caution">
    <text evidence="4">The sequence shown here is derived from an EMBL/GenBank/DDBJ whole genome shotgun (WGS) entry which is preliminary data.</text>
</comment>
<evidence type="ECO:0000256" key="2">
    <source>
        <dbReference type="SAM" id="SignalP"/>
    </source>
</evidence>
<dbReference type="InterPro" id="IPR039424">
    <property type="entry name" value="SBP_5"/>
</dbReference>
<dbReference type="SUPFAM" id="SSF53850">
    <property type="entry name" value="Periplasmic binding protein-like II"/>
    <property type="match status" value="1"/>
</dbReference>
<accession>A0ABP5ENE8</accession>
<sequence length="524" mass="56888">MTTYLRSSAAVLAVASLGLLAACGSGEAAAAGADTEELRIAYSAQPATLDPHNSTAEATFDMMRGVYEGLVALDADGNPQPQLAESIDVNEDYSQFTFHLREVTFHDGSTLDSQDVIDSLNRWIDSAPAGMSFQDCTFEATDEHTVVMTSPKPFYPALTMLANHQNQYPAIMSSESIASAGTEGLQEFVGTGPYTFTEWVDNQYVHLTKYADYVAPEVEYTGGAAAATPVYENIYFDVVTDPSTRLAGFQTGDYDVLTAPVVDQIEQIEAIPGVNTETTIRGTTGFTFNRQAESIFVDQDLRKAVSVGLDMEPILAGAYGYPEYYQLDGALGLPAQKAWYTDAALDQYNLHDPAQAASLMQKAGYADEPVVILATRDYQSIYDTAVVVEQQLKELGFATKLEVYDWATMLDIQNNEPDGWDMAFSSWAPQSIPTRYTYMSSQVAGAGDNPEFYAAIDAVNHSSSAEEATEKLADLQEEFYRTVPMVKAGTYSGTIAWSEEIGDIDMQSGAGATGLYYNVQPAEG</sequence>
<keyword evidence="1 2" id="KW-0732">Signal</keyword>
<dbReference type="Gene3D" id="3.40.190.10">
    <property type="entry name" value="Periplasmic binding protein-like II"/>
    <property type="match status" value="1"/>
</dbReference>
<feature type="signal peptide" evidence="2">
    <location>
        <begin position="1"/>
        <end position="21"/>
    </location>
</feature>